<dbReference type="Proteomes" id="UP000691718">
    <property type="component" value="Unassembled WGS sequence"/>
</dbReference>
<dbReference type="EMBL" id="CAJQZP010000746">
    <property type="protein sequence ID" value="CAG4982543.1"/>
    <property type="molecule type" value="Genomic_DNA"/>
</dbReference>
<accession>A0A8S3WX22</accession>
<dbReference type="AlphaFoldDB" id="A0A8S3WX22"/>
<comment type="caution">
    <text evidence="1">The sequence shown here is derived from an EMBL/GenBank/DDBJ whole genome shotgun (WGS) entry which is preliminary data.</text>
</comment>
<reference evidence="1" key="1">
    <citation type="submission" date="2021-04" db="EMBL/GenBank/DDBJ databases">
        <authorList>
            <person name="Tunstrom K."/>
        </authorList>
    </citation>
    <scope>NUCLEOTIDE SEQUENCE</scope>
</reference>
<organism evidence="1 2">
    <name type="scientific">Parnassius apollo</name>
    <name type="common">Apollo butterfly</name>
    <name type="synonym">Papilio apollo</name>
    <dbReference type="NCBI Taxonomy" id="110799"/>
    <lineage>
        <taxon>Eukaryota</taxon>
        <taxon>Metazoa</taxon>
        <taxon>Ecdysozoa</taxon>
        <taxon>Arthropoda</taxon>
        <taxon>Hexapoda</taxon>
        <taxon>Insecta</taxon>
        <taxon>Pterygota</taxon>
        <taxon>Neoptera</taxon>
        <taxon>Endopterygota</taxon>
        <taxon>Lepidoptera</taxon>
        <taxon>Glossata</taxon>
        <taxon>Ditrysia</taxon>
        <taxon>Papilionoidea</taxon>
        <taxon>Papilionidae</taxon>
        <taxon>Parnassiinae</taxon>
        <taxon>Parnassini</taxon>
        <taxon>Parnassius</taxon>
        <taxon>Parnassius</taxon>
    </lineage>
</organism>
<sequence>MQANNVEIKGIPVKKSKNLYDIVDHINKVIQCSLRKEDINYIVRVPNLKAESQRSIIIALNNRYCKEEFVAAARKHKELKVSQLGYADEGHVYVNDHLTLFNKAILKKAKDLAKTKKKLQICVDKTLQDSGPKIRHITDVPHKIRKRSSKIFIKLIKCVYFDLLIACTTYCSRLYYFNSRKYCDCCARDLGSPDSFVLLIAITRYLYAVVISEGTSVNSYRNCIYLECDGVTATTAPPGSGTAATCLWPCGASSPPPVTRLGTPTPQIFGSKTLRTKAGLLAIHICTIYLCKEGGGYSINTQLYNFASKLGDNFHSAPNDLFMVLEDFNMPNISWILMESGQLGPMGVLNKSPENFLDIINECNLDQYNNIRNSNDRLLDDNEMYYPLTIPMSQRIHTIDQFASN</sequence>
<protein>
    <submittedName>
        <fullName evidence="1">(apollo) hypothetical protein</fullName>
    </submittedName>
</protein>
<gene>
    <name evidence="1" type="ORF">PAPOLLO_LOCUS10466</name>
</gene>
<evidence type="ECO:0000313" key="1">
    <source>
        <dbReference type="EMBL" id="CAG4982543.1"/>
    </source>
</evidence>
<keyword evidence="2" id="KW-1185">Reference proteome</keyword>
<dbReference type="OrthoDB" id="5989141at2759"/>
<proteinExistence type="predicted"/>
<evidence type="ECO:0000313" key="2">
    <source>
        <dbReference type="Proteomes" id="UP000691718"/>
    </source>
</evidence>
<name>A0A8S3WX22_PARAO</name>